<dbReference type="AlphaFoldDB" id="A0A6G6J685"/>
<keyword evidence="1" id="KW-0805">Transcription regulation</keyword>
<keyword evidence="2" id="KW-0238">DNA-binding</keyword>
<accession>A0A6G6J685</accession>
<dbReference type="KEGG" id="pnt:G5B91_01180"/>
<dbReference type="PANTHER" id="PTHR40661:SF3">
    <property type="entry name" value="FELS-1 PROPHAGE TRANSCRIPTIONAL REGULATOR"/>
    <property type="match status" value="1"/>
</dbReference>
<dbReference type="GO" id="GO:0003677">
    <property type="term" value="F:DNA binding"/>
    <property type="evidence" value="ECO:0007669"/>
    <property type="project" value="UniProtKB-KW"/>
</dbReference>
<evidence type="ECO:0000259" key="4">
    <source>
        <dbReference type="Pfam" id="PF00717"/>
    </source>
</evidence>
<name>A0A6G6J685_PSENT</name>
<evidence type="ECO:0000313" key="5">
    <source>
        <dbReference type="EMBL" id="QIE90754.1"/>
    </source>
</evidence>
<protein>
    <submittedName>
        <fullName evidence="5">S24 family peptidase</fullName>
    </submittedName>
</protein>
<dbReference type="InterPro" id="IPR039418">
    <property type="entry name" value="LexA-like"/>
</dbReference>
<evidence type="ECO:0000256" key="1">
    <source>
        <dbReference type="ARBA" id="ARBA00023015"/>
    </source>
</evidence>
<evidence type="ECO:0000313" key="6">
    <source>
        <dbReference type="Proteomes" id="UP000501063"/>
    </source>
</evidence>
<proteinExistence type="predicted"/>
<evidence type="ECO:0000256" key="2">
    <source>
        <dbReference type="ARBA" id="ARBA00023125"/>
    </source>
</evidence>
<feature type="domain" description="Peptidase S24/S26A/S26B/S26C" evidence="4">
    <location>
        <begin position="16"/>
        <end position="97"/>
    </location>
</feature>
<dbReference type="Gene3D" id="2.10.109.10">
    <property type="entry name" value="Umud Fragment, subunit A"/>
    <property type="match status" value="1"/>
</dbReference>
<dbReference type="EMBL" id="CP049140">
    <property type="protein sequence ID" value="QIE90754.1"/>
    <property type="molecule type" value="Genomic_DNA"/>
</dbReference>
<reference evidence="5 6" key="1">
    <citation type="submission" date="2020-02" db="EMBL/GenBank/DDBJ databases">
        <title>Integrative conjugative elements (ICEs) and plasmids drive adaptation of Pseudomonas nitroreducens strain HBP1 to wastewater environment.</title>
        <authorList>
            <person name="Sentchilo V."/>
            <person name="Carraro N."/>
            <person name="Bertelli C."/>
            <person name="van der Meer J.R."/>
        </authorList>
    </citation>
    <scope>NUCLEOTIDE SEQUENCE [LARGE SCALE GENOMIC DNA]</scope>
    <source>
        <strain evidence="5 6">HBP1</strain>
    </source>
</reference>
<dbReference type="SUPFAM" id="SSF51306">
    <property type="entry name" value="LexA/Signal peptidase"/>
    <property type="match status" value="1"/>
</dbReference>
<dbReference type="Proteomes" id="UP000501063">
    <property type="component" value="Chromosome"/>
</dbReference>
<organism evidence="5 6">
    <name type="scientific">Pseudomonas nitroreducens</name>
    <dbReference type="NCBI Taxonomy" id="46680"/>
    <lineage>
        <taxon>Bacteria</taxon>
        <taxon>Pseudomonadati</taxon>
        <taxon>Pseudomonadota</taxon>
        <taxon>Gammaproteobacteria</taxon>
        <taxon>Pseudomonadales</taxon>
        <taxon>Pseudomonadaceae</taxon>
        <taxon>Pseudomonas</taxon>
    </lineage>
</organism>
<gene>
    <name evidence="5" type="ORF">G5B91_01180</name>
</gene>
<keyword evidence="3" id="KW-0804">Transcription</keyword>
<dbReference type="InterPro" id="IPR015927">
    <property type="entry name" value="Peptidase_S24_S26A/B/C"/>
</dbReference>
<dbReference type="CDD" id="cd06529">
    <property type="entry name" value="S24_LexA-like"/>
    <property type="match status" value="1"/>
</dbReference>
<dbReference type="PANTHER" id="PTHR40661">
    <property type="match status" value="1"/>
</dbReference>
<dbReference type="InterPro" id="IPR036286">
    <property type="entry name" value="LexA/Signal_pep-like_sf"/>
</dbReference>
<dbReference type="Pfam" id="PF00717">
    <property type="entry name" value="Peptidase_S24"/>
    <property type="match status" value="1"/>
</dbReference>
<sequence length="116" mass="13258">MEFPTGHGDGYLDVRSDDENAYALRVVGNSMHPRIKSGELVLIEPNHPYLNGDEVLVKTKDGTCMIKEFIYLRDGQYRFDSVNSEYPPVFLDENEVIKVHYVAGIIKSSKYLDLPY</sequence>
<evidence type="ECO:0000256" key="3">
    <source>
        <dbReference type="ARBA" id="ARBA00023163"/>
    </source>
</evidence>